<evidence type="ECO:0000313" key="3">
    <source>
        <dbReference type="Proteomes" id="UP000326641"/>
    </source>
</evidence>
<sequence>MSRSKASSAVRALPTAQHRRRRSADAALGSIAVGCDGNRYFTVQAVRTLSANQTCSHCGRWAARAILAFWIETLRTNKPQRSPV</sequence>
<evidence type="ECO:0000256" key="1">
    <source>
        <dbReference type="SAM" id="MobiDB-lite"/>
    </source>
</evidence>
<feature type="region of interest" description="Disordered" evidence="1">
    <location>
        <begin position="1"/>
        <end position="22"/>
    </location>
</feature>
<dbReference type="Proteomes" id="UP000326641">
    <property type="component" value="Unassembled WGS sequence"/>
</dbReference>
<gene>
    <name evidence="2" type="ORF">DF3PA_220002</name>
</gene>
<keyword evidence="3" id="KW-1185">Reference proteome</keyword>
<evidence type="ECO:0000313" key="2">
    <source>
        <dbReference type="EMBL" id="VUX46444.1"/>
    </source>
</evidence>
<organism evidence="2 3">
    <name type="scientific">Candidatus Defluviicoccus seviourii</name>
    <dbReference type="NCBI Taxonomy" id="2565273"/>
    <lineage>
        <taxon>Bacteria</taxon>
        <taxon>Pseudomonadati</taxon>
        <taxon>Pseudomonadota</taxon>
        <taxon>Alphaproteobacteria</taxon>
        <taxon>Rhodospirillales</taxon>
        <taxon>Rhodospirillaceae</taxon>
        <taxon>Defluviicoccus</taxon>
    </lineage>
</organism>
<reference evidence="2" key="1">
    <citation type="submission" date="2018-11" db="EMBL/GenBank/DDBJ databases">
        <authorList>
            <person name="Onetto C."/>
        </authorList>
    </citation>
    <scope>NUCLEOTIDE SEQUENCE [LARGE SCALE GENOMIC DNA]</scope>
</reference>
<name>A0A564WG31_9PROT</name>
<dbReference type="EMBL" id="UXAT02000015">
    <property type="protein sequence ID" value="VUX46444.1"/>
    <property type="molecule type" value="Genomic_DNA"/>
</dbReference>
<comment type="caution">
    <text evidence="2">The sequence shown here is derived from an EMBL/GenBank/DDBJ whole genome shotgun (WGS) entry which is preliminary data.</text>
</comment>
<proteinExistence type="predicted"/>
<dbReference type="AlphaFoldDB" id="A0A564WG31"/>
<accession>A0A564WG31</accession>
<protein>
    <submittedName>
        <fullName evidence="2">Uncharacterized protein</fullName>
    </submittedName>
</protein>